<evidence type="ECO:0000313" key="2">
    <source>
        <dbReference type="EMBL" id="NDJ18378.1"/>
    </source>
</evidence>
<proteinExistence type="predicted"/>
<dbReference type="RefSeq" id="WP_162423824.1">
    <property type="nucleotide sequence ID" value="NZ_WVIE01000015.1"/>
</dbReference>
<evidence type="ECO:0000313" key="3">
    <source>
        <dbReference type="Proteomes" id="UP000646053"/>
    </source>
</evidence>
<evidence type="ECO:0000256" key="1">
    <source>
        <dbReference type="SAM" id="MobiDB-lite"/>
    </source>
</evidence>
<name>A0A8J8CIW8_9CYAN</name>
<keyword evidence="3" id="KW-1185">Reference proteome</keyword>
<reference evidence="2" key="1">
    <citation type="submission" date="2019-12" db="EMBL/GenBank/DDBJ databases">
        <title>High-Quality draft genome sequences of three cyanobacteria isolated from the limestone walls of the Old Cathedral of Coimbra.</title>
        <authorList>
            <person name="Tiago I."/>
            <person name="Soares F."/>
            <person name="Portugal A."/>
        </authorList>
    </citation>
    <scope>NUCLEOTIDE SEQUENCE</scope>
    <source>
        <strain evidence="2">A</strain>
    </source>
</reference>
<sequence>MTSLTEIEAAILQLPKDEAHELLHWLQNYLETANGNLGKKLSLSEAVEVMRHLYESGGELAAISAERNSVGTADSDTDDFYKYEDYA</sequence>
<dbReference type="Proteomes" id="UP000646053">
    <property type="component" value="Unassembled WGS sequence"/>
</dbReference>
<accession>A0A8J8CIW8</accession>
<protein>
    <submittedName>
        <fullName evidence="2">Uncharacterized protein</fullName>
    </submittedName>
</protein>
<dbReference type="EMBL" id="WVIE01000015">
    <property type="protein sequence ID" value="NDJ18378.1"/>
    <property type="molecule type" value="Genomic_DNA"/>
</dbReference>
<feature type="region of interest" description="Disordered" evidence="1">
    <location>
        <begin position="68"/>
        <end position="87"/>
    </location>
</feature>
<dbReference type="AlphaFoldDB" id="A0A8J8CIW8"/>
<comment type="caution">
    <text evidence="2">The sequence shown here is derived from an EMBL/GenBank/DDBJ whole genome shotgun (WGS) entry which is preliminary data.</text>
</comment>
<gene>
    <name evidence="2" type="ORF">GS601_13930</name>
</gene>
<organism evidence="2 3">
    <name type="scientific">Myxacorys almedinensis A</name>
    <dbReference type="NCBI Taxonomy" id="2690445"/>
    <lineage>
        <taxon>Bacteria</taxon>
        <taxon>Bacillati</taxon>
        <taxon>Cyanobacteriota</taxon>
        <taxon>Cyanophyceae</taxon>
        <taxon>Leptolyngbyales</taxon>
        <taxon>Leptolyngbyaceae</taxon>
        <taxon>Myxacorys</taxon>
        <taxon>Myxacorys almedinensis</taxon>
    </lineage>
</organism>